<comment type="subunit">
    <text evidence="4">Homodimer.</text>
</comment>
<dbReference type="Pfam" id="PF13023">
    <property type="entry name" value="HD_3"/>
    <property type="match status" value="1"/>
</dbReference>
<dbReference type="STRING" id="394096.DB31_5037"/>
<dbReference type="CDD" id="cd00077">
    <property type="entry name" value="HDc"/>
    <property type="match status" value="1"/>
</dbReference>
<protein>
    <recommendedName>
        <fullName evidence="5">5'-deoxynucleotidase</fullName>
        <ecNumber evidence="5">3.1.3.89</ecNumber>
    </recommendedName>
</protein>
<evidence type="ECO:0000256" key="4">
    <source>
        <dbReference type="ARBA" id="ARBA00011738"/>
    </source>
</evidence>
<comment type="cofactor">
    <cofactor evidence="3">
        <name>Co(2+)</name>
        <dbReference type="ChEBI" id="CHEBI:48828"/>
    </cofactor>
</comment>
<evidence type="ECO:0000256" key="3">
    <source>
        <dbReference type="ARBA" id="ARBA00001941"/>
    </source>
</evidence>
<dbReference type="OrthoDB" id="9796032at2"/>
<dbReference type="SMART" id="SM00471">
    <property type="entry name" value="HDc"/>
    <property type="match status" value="1"/>
</dbReference>
<dbReference type="InterPro" id="IPR006674">
    <property type="entry name" value="HD_domain"/>
</dbReference>
<comment type="caution">
    <text evidence="9">The sequence shown here is derived from an EMBL/GenBank/DDBJ whole genome shotgun (WGS) entry which is preliminary data.</text>
</comment>
<dbReference type="PANTHER" id="PTHR11845:SF13">
    <property type="entry name" value="5'-DEOXYNUCLEOTIDASE HDDC2"/>
    <property type="match status" value="1"/>
</dbReference>
<dbReference type="AlphaFoldDB" id="A0A085WQN2"/>
<evidence type="ECO:0000256" key="7">
    <source>
        <dbReference type="ARBA" id="ARBA00022801"/>
    </source>
</evidence>
<organism evidence="9 10">
    <name type="scientific">Hyalangium minutum</name>
    <dbReference type="NCBI Taxonomy" id="394096"/>
    <lineage>
        <taxon>Bacteria</taxon>
        <taxon>Pseudomonadati</taxon>
        <taxon>Myxococcota</taxon>
        <taxon>Myxococcia</taxon>
        <taxon>Myxococcales</taxon>
        <taxon>Cystobacterineae</taxon>
        <taxon>Archangiaceae</taxon>
        <taxon>Hyalangium</taxon>
    </lineage>
</organism>
<reference evidence="9 10" key="1">
    <citation type="submission" date="2014-04" db="EMBL/GenBank/DDBJ databases">
        <title>Genome assembly of Hyalangium minutum DSM 14724.</title>
        <authorList>
            <person name="Sharma G."/>
            <person name="Subramanian S."/>
        </authorList>
    </citation>
    <scope>NUCLEOTIDE SEQUENCE [LARGE SCALE GENOMIC DNA]</scope>
    <source>
        <strain evidence="9 10">DSM 14724</strain>
    </source>
</reference>
<keyword evidence="6" id="KW-0479">Metal-binding</keyword>
<dbReference type="Gene3D" id="1.10.3210.10">
    <property type="entry name" value="Hypothetical protein af1432"/>
    <property type="match status" value="1"/>
</dbReference>
<dbReference type="PROSITE" id="PS51831">
    <property type="entry name" value="HD"/>
    <property type="match status" value="1"/>
</dbReference>
<evidence type="ECO:0000256" key="6">
    <source>
        <dbReference type="ARBA" id="ARBA00022723"/>
    </source>
</evidence>
<proteinExistence type="predicted"/>
<dbReference type="GO" id="GO:0046872">
    <property type="term" value="F:metal ion binding"/>
    <property type="evidence" value="ECO:0007669"/>
    <property type="project" value="UniProtKB-KW"/>
</dbReference>
<accession>A0A085WQN2</accession>
<dbReference type="GO" id="GO:0002953">
    <property type="term" value="F:5'-deoxynucleotidase activity"/>
    <property type="evidence" value="ECO:0007669"/>
    <property type="project" value="UniProtKB-EC"/>
</dbReference>
<comment type="cofactor">
    <cofactor evidence="2">
        <name>Mn(2+)</name>
        <dbReference type="ChEBI" id="CHEBI:29035"/>
    </cofactor>
</comment>
<dbReference type="EMBL" id="JMCB01000003">
    <property type="protein sequence ID" value="KFE69995.1"/>
    <property type="molecule type" value="Genomic_DNA"/>
</dbReference>
<keyword evidence="7" id="KW-0378">Hydrolase</keyword>
<evidence type="ECO:0000256" key="5">
    <source>
        <dbReference type="ARBA" id="ARBA00012964"/>
    </source>
</evidence>
<evidence type="ECO:0000256" key="1">
    <source>
        <dbReference type="ARBA" id="ARBA00001638"/>
    </source>
</evidence>
<dbReference type="FunFam" id="1.10.3210.10:FF:000035">
    <property type="entry name" value="HD family hydrolase"/>
    <property type="match status" value="1"/>
</dbReference>
<dbReference type="InterPro" id="IPR039356">
    <property type="entry name" value="YfbR/HDDC2"/>
</dbReference>
<keyword evidence="10" id="KW-1185">Reference proteome</keyword>
<dbReference type="RefSeq" id="WP_044184486.1">
    <property type="nucleotide sequence ID" value="NZ_JMCB01000003.1"/>
</dbReference>
<feature type="domain" description="HD" evidence="8">
    <location>
        <begin position="51"/>
        <end position="154"/>
    </location>
</feature>
<comment type="catalytic activity">
    <reaction evidence="1">
        <text>a 2'-deoxyribonucleoside 5'-phosphate + H2O = a 2'-deoxyribonucleoside + phosphate</text>
        <dbReference type="Rhea" id="RHEA:36167"/>
        <dbReference type="ChEBI" id="CHEBI:15377"/>
        <dbReference type="ChEBI" id="CHEBI:18274"/>
        <dbReference type="ChEBI" id="CHEBI:43474"/>
        <dbReference type="ChEBI" id="CHEBI:65317"/>
        <dbReference type="EC" id="3.1.3.89"/>
    </reaction>
</comment>
<dbReference type="Proteomes" id="UP000028725">
    <property type="component" value="Unassembled WGS sequence"/>
</dbReference>
<evidence type="ECO:0000256" key="2">
    <source>
        <dbReference type="ARBA" id="ARBA00001936"/>
    </source>
</evidence>
<dbReference type="InterPro" id="IPR003607">
    <property type="entry name" value="HD/PDEase_dom"/>
</dbReference>
<dbReference type="SUPFAM" id="SSF109604">
    <property type="entry name" value="HD-domain/PDEase-like"/>
    <property type="match status" value="1"/>
</dbReference>
<dbReference type="PANTHER" id="PTHR11845">
    <property type="entry name" value="5'-DEOXYNUCLEOTIDASE HDDC2"/>
    <property type="match status" value="1"/>
</dbReference>
<evidence type="ECO:0000259" key="8">
    <source>
        <dbReference type="PROSITE" id="PS51831"/>
    </source>
</evidence>
<name>A0A085WQN2_9BACT</name>
<evidence type="ECO:0000313" key="9">
    <source>
        <dbReference type="EMBL" id="KFE69995.1"/>
    </source>
</evidence>
<dbReference type="GO" id="GO:0005737">
    <property type="term" value="C:cytoplasm"/>
    <property type="evidence" value="ECO:0007669"/>
    <property type="project" value="TreeGrafter"/>
</dbReference>
<sequence length="202" mass="22442">MRTKASPPISHLSGKAALPLIEAYFEFNHLKQLYRQGWLRVGISPERCESVAEHSLGVALLCLFIADSWFPEADASKVVRIALLHDLGEARVGDITPHDGVNPTQKHALERQAVAQILGKLPRGAEYLALWEEYEQGASFEAKLVRQVDRLEMSLQACVYEHQGFGDLSQFFASAEKVMESPQLRAVLTELQALRPPRAAAP</sequence>
<dbReference type="EC" id="3.1.3.89" evidence="5"/>
<gene>
    <name evidence="9" type="ORF">DB31_5037</name>
</gene>
<evidence type="ECO:0000313" key="10">
    <source>
        <dbReference type="Proteomes" id="UP000028725"/>
    </source>
</evidence>